<evidence type="ECO:0000313" key="3">
    <source>
        <dbReference type="Proteomes" id="UP001239083"/>
    </source>
</evidence>
<protein>
    <submittedName>
        <fullName evidence="2">Uncharacterized protein</fullName>
    </submittedName>
</protein>
<evidence type="ECO:0000256" key="1">
    <source>
        <dbReference type="SAM" id="SignalP"/>
    </source>
</evidence>
<keyword evidence="3" id="KW-1185">Reference proteome</keyword>
<dbReference type="Proteomes" id="UP001239083">
    <property type="component" value="Unassembled WGS sequence"/>
</dbReference>
<dbReference type="RefSeq" id="WP_307039885.1">
    <property type="nucleotide sequence ID" value="NZ_JAUSYY010000001.1"/>
</dbReference>
<proteinExistence type="predicted"/>
<dbReference type="EMBL" id="JAUSYY010000001">
    <property type="protein sequence ID" value="MDQ0893451.1"/>
    <property type="molecule type" value="Genomic_DNA"/>
</dbReference>
<keyword evidence="1" id="KW-0732">Signal</keyword>
<comment type="caution">
    <text evidence="2">The sequence shown here is derived from an EMBL/GenBank/DDBJ whole genome shotgun (WGS) entry which is preliminary data.</text>
</comment>
<feature type="chain" id="PRO_5045527944" evidence="1">
    <location>
        <begin position="41"/>
        <end position="679"/>
    </location>
</feature>
<accession>A0ABU0R5U2</accession>
<evidence type="ECO:0000313" key="2">
    <source>
        <dbReference type="EMBL" id="MDQ0893451.1"/>
    </source>
</evidence>
<name>A0ABU0R5U2_9MICO</name>
<reference evidence="2 3" key="1">
    <citation type="submission" date="2023-07" db="EMBL/GenBank/DDBJ databases">
        <title>Comparative genomics of wheat-associated soil bacteria to identify genetic determinants of phenazine resistance.</title>
        <authorList>
            <person name="Mouncey N."/>
        </authorList>
    </citation>
    <scope>NUCLEOTIDE SEQUENCE [LARGE SCALE GENOMIC DNA]</scope>
    <source>
        <strain evidence="2 3">V3I3</strain>
    </source>
</reference>
<gene>
    <name evidence="2" type="ORF">QFZ26_001006</name>
</gene>
<feature type="signal peptide" evidence="1">
    <location>
        <begin position="1"/>
        <end position="40"/>
    </location>
</feature>
<sequence>MNITDARRPRSWATVALGTAAALALTGALTSPTVATPASAAEPNQLTNTAHLDFLLDTATPPDQQGHTTYRLAEEPELVLPWTYADARPGGTFERVGGGPFDPATGDWGQGAYNADDVSRAAVVYLRHWQQTGDDASRASAYELLRSLAYLQTAEGEHAGNVVLWMQPDGELNPSAEPVELPDPSDSDASYWLARTIWAFGEGYAAFAETDAEFAAFLGERLGLAREAVDRQALDRYGEFEVSDGMRVPAWLIVDGADATAEAVLGLSAYVEAAPGDDAARTTLARLAEGIAAMGAGDTDSWPYGAILPWAQSRSMWHAWGSQMPAALAEASVALGDAALLEPAITDSSGFTTTLLTAGGPDNGWFPTPSDRVQIAYGADSRVQSLLSVADASGSTGFAELAALQAAWFFGANRAGEPMYDPATGVTFDGIQPDGSINRNSGAESTIHGLLSMIALDAHPAVASRATTVTDVAELDGLRVVEAESATSTTGSVETPASAWTGESLYRGDVLVLDRGEAATFDIGTDDVARSIEPVAWLPEDARARSIWKSDGGPVGSLDGRGEPQGISPVPGVLLPRTLQLPVDGSASSLTASVKTGTVTLDALLVRPAISRLVFDGSGGATELVHSTSKSRHTAGVGFDGAASTVRVYDDRGELVSERALDGRGEVLLPPGGFAVITR</sequence>
<organism evidence="2 3">
    <name type="scientific">Agromyces ramosus</name>
    <dbReference type="NCBI Taxonomy" id="33879"/>
    <lineage>
        <taxon>Bacteria</taxon>
        <taxon>Bacillati</taxon>
        <taxon>Actinomycetota</taxon>
        <taxon>Actinomycetes</taxon>
        <taxon>Micrococcales</taxon>
        <taxon>Microbacteriaceae</taxon>
        <taxon>Agromyces</taxon>
    </lineage>
</organism>